<dbReference type="eggNOG" id="COG1188">
    <property type="taxonomic scope" value="Bacteria"/>
</dbReference>
<dbReference type="Pfam" id="PF01479">
    <property type="entry name" value="S4"/>
    <property type="match status" value="1"/>
</dbReference>
<dbReference type="CDD" id="cd00165">
    <property type="entry name" value="S4"/>
    <property type="match status" value="1"/>
</dbReference>
<dbReference type="GO" id="GO:0003723">
    <property type="term" value="F:RNA binding"/>
    <property type="evidence" value="ECO:0007669"/>
    <property type="project" value="UniProtKB-KW"/>
</dbReference>
<dbReference type="EMBL" id="HG938353">
    <property type="protein sequence ID" value="CDN49949.1"/>
    <property type="molecule type" value="Genomic_DNA"/>
</dbReference>
<dbReference type="Proteomes" id="UP000028181">
    <property type="component" value="Chromosome I"/>
</dbReference>
<dbReference type="SUPFAM" id="SSF55174">
    <property type="entry name" value="Alpha-L RNA-binding motif"/>
    <property type="match status" value="1"/>
</dbReference>
<proteinExistence type="predicted"/>
<dbReference type="InterPro" id="IPR036986">
    <property type="entry name" value="S4_RNA-bd_sf"/>
</dbReference>
<dbReference type="KEGG" id="ngg:RG540_CH37930"/>
<dbReference type="Gene3D" id="3.10.290.10">
    <property type="entry name" value="RNA-binding S4 domain"/>
    <property type="match status" value="1"/>
</dbReference>
<keyword evidence="5" id="KW-1185">Reference proteome</keyword>
<name>A0A068SVS8_NEOGA</name>
<dbReference type="InterPro" id="IPR002942">
    <property type="entry name" value="S4_RNA-bd"/>
</dbReference>
<dbReference type="OrthoDB" id="9797176at2"/>
<evidence type="ECO:0000256" key="2">
    <source>
        <dbReference type="SAM" id="MobiDB-lite"/>
    </source>
</evidence>
<feature type="region of interest" description="Disordered" evidence="2">
    <location>
        <begin position="106"/>
        <end position="137"/>
    </location>
</feature>
<dbReference type="AlphaFoldDB" id="A0A068SVS8"/>
<evidence type="ECO:0000259" key="3">
    <source>
        <dbReference type="SMART" id="SM00363"/>
    </source>
</evidence>
<dbReference type="RefSeq" id="WP_038591041.1">
    <property type="nucleotide sequence ID" value="NZ_HG938353.1"/>
</dbReference>
<evidence type="ECO:0000256" key="1">
    <source>
        <dbReference type="PROSITE-ProRule" id="PRU00182"/>
    </source>
</evidence>
<organism evidence="4 5">
    <name type="scientific">Neorhizobium galegae bv. orientalis str. HAMBI 540</name>
    <dbReference type="NCBI Taxonomy" id="1028800"/>
    <lineage>
        <taxon>Bacteria</taxon>
        <taxon>Pseudomonadati</taxon>
        <taxon>Pseudomonadota</taxon>
        <taxon>Alphaproteobacteria</taxon>
        <taxon>Hyphomicrobiales</taxon>
        <taxon>Rhizobiaceae</taxon>
        <taxon>Rhizobium/Agrobacterium group</taxon>
        <taxon>Neorhizobium</taxon>
    </lineage>
</organism>
<dbReference type="SMART" id="SM00363">
    <property type="entry name" value="S4"/>
    <property type="match status" value="1"/>
</dbReference>
<sequence>MTEKQPQSGSRQRIDKWLFFARMAKSRSIAQDLIRSNHVRVNGDLVSQPSSQVKPGDRIDLKLERRDLVLVVKTGGERRGPFEEARLLYEDLSPTPDETKRLTLFEQAQRAQGSGRPTKKERRETDRLFPGIDADLD</sequence>
<dbReference type="PROSITE" id="PS50889">
    <property type="entry name" value="S4"/>
    <property type="match status" value="1"/>
</dbReference>
<dbReference type="PATRIC" id="fig|1028800.3.peg.3847"/>
<feature type="domain" description="RNA-binding S4" evidence="3">
    <location>
        <begin position="12"/>
        <end position="74"/>
    </location>
</feature>
<gene>
    <name evidence="4" type="ORF">RG540_CH37930</name>
</gene>
<accession>A0A068SVS8</accession>
<reference evidence="5" key="1">
    <citation type="journal article" date="2014" name="BMC Genomics">
        <title>Genome sequencing of two Neorhizobium galegae strains reveals a noeT gene responsible for the unusual acetylation of the nodulation factors.</title>
        <authorList>
            <person name="Osterman J."/>
            <person name="Marsh J."/>
            <person name="Laine P.K."/>
            <person name="Zeng Z."/>
            <person name="Alatalo E."/>
            <person name="Sullivan J.T."/>
            <person name="Young J.P."/>
            <person name="Thomas-Oates J."/>
            <person name="Paulin L."/>
            <person name="Lindstrom K."/>
        </authorList>
    </citation>
    <scope>NUCLEOTIDE SEQUENCE [LARGE SCALE GENOMIC DNA]</scope>
    <source>
        <strain evidence="5">HAMBI 540</strain>
    </source>
</reference>
<dbReference type="GeneID" id="24255979"/>
<protein>
    <submittedName>
        <fullName evidence="4">RNA-binding S4 domain-containing protein</fullName>
    </submittedName>
</protein>
<dbReference type="HOGENOM" id="CLU_101003_2_0_5"/>
<evidence type="ECO:0000313" key="5">
    <source>
        <dbReference type="Proteomes" id="UP000028181"/>
    </source>
</evidence>
<keyword evidence="1" id="KW-0694">RNA-binding</keyword>
<evidence type="ECO:0000313" key="4">
    <source>
        <dbReference type="EMBL" id="CDN49949.1"/>
    </source>
</evidence>